<keyword evidence="3" id="KW-1185">Reference proteome</keyword>
<name>A0A0J6SPN9_9HYPH</name>
<evidence type="ECO:0000313" key="3">
    <source>
        <dbReference type="Proteomes" id="UP000035955"/>
    </source>
</evidence>
<dbReference type="InterPro" id="IPR021736">
    <property type="entry name" value="DUF3305"/>
</dbReference>
<organism evidence="2 3">
    <name type="scientific">Methylobacterium variabile</name>
    <dbReference type="NCBI Taxonomy" id="298794"/>
    <lineage>
        <taxon>Bacteria</taxon>
        <taxon>Pseudomonadati</taxon>
        <taxon>Pseudomonadota</taxon>
        <taxon>Alphaproteobacteria</taxon>
        <taxon>Hyphomicrobiales</taxon>
        <taxon>Methylobacteriaceae</taxon>
        <taxon>Methylobacterium</taxon>
    </lineage>
</organism>
<dbReference type="PATRIC" id="fig|298794.3.peg.542"/>
<dbReference type="AlphaFoldDB" id="A0A0J6SPN9"/>
<proteinExistence type="predicted"/>
<evidence type="ECO:0000313" key="2">
    <source>
        <dbReference type="EMBL" id="KMO35572.1"/>
    </source>
</evidence>
<evidence type="ECO:0000256" key="1">
    <source>
        <dbReference type="SAM" id="MobiDB-lite"/>
    </source>
</evidence>
<comment type="caution">
    <text evidence="2">The sequence shown here is derived from an EMBL/GenBank/DDBJ whole genome shotgun (WGS) entry which is preliminary data.</text>
</comment>
<dbReference type="Proteomes" id="UP000035955">
    <property type="component" value="Unassembled WGS sequence"/>
</dbReference>
<feature type="region of interest" description="Disordered" evidence="1">
    <location>
        <begin position="146"/>
        <end position="176"/>
    </location>
</feature>
<protein>
    <submittedName>
        <fullName evidence="2">Molybdopterin-guanine dinucleotide biosynthesis protein A</fullName>
    </submittedName>
</protein>
<dbReference type="RefSeq" id="WP_048445434.1">
    <property type="nucleotide sequence ID" value="NZ_LABY01000115.1"/>
</dbReference>
<gene>
    <name evidence="2" type="ORF">VQ02_17255</name>
</gene>
<sequence length="176" mass="19208">MSTQLISVGVVVAKRRLKGPWASHAWLPVAVLPGLPGTAPWTRLSASEEEETYYAGAYEVELHPAETAHYGNNLAAAQPSLWVALRETAPETYAVATVTVDPYEGEALAEGIGEIVEAVPMPPEIQAEVGAFYRAFHVERVFHKRKRDRADPEALARQGTHQGAHHGGGRRRPEEP</sequence>
<dbReference type="EMBL" id="LABY01000115">
    <property type="protein sequence ID" value="KMO35572.1"/>
    <property type="molecule type" value="Genomic_DNA"/>
</dbReference>
<dbReference type="OrthoDB" id="7271084at2"/>
<reference evidence="2 3" key="1">
    <citation type="submission" date="2015-03" db="EMBL/GenBank/DDBJ databases">
        <title>Genome sequencing of Methylobacterium variabile DSM 16961.</title>
        <authorList>
            <person name="Chaudhry V."/>
            <person name="Patil P.B."/>
        </authorList>
    </citation>
    <scope>NUCLEOTIDE SEQUENCE [LARGE SCALE GENOMIC DNA]</scope>
    <source>
        <strain evidence="2 3">DSM 16961</strain>
    </source>
</reference>
<accession>A0A0J6SPN9</accession>
<dbReference type="Pfam" id="PF11749">
    <property type="entry name" value="DUF3305"/>
    <property type="match status" value="1"/>
</dbReference>